<reference evidence="1" key="1">
    <citation type="submission" date="2023-08" db="EMBL/GenBank/DDBJ databases">
        <authorList>
            <person name="Chen Y."/>
            <person name="Shah S."/>
            <person name="Dougan E. K."/>
            <person name="Thang M."/>
            <person name="Chan C."/>
        </authorList>
    </citation>
    <scope>NUCLEOTIDE SEQUENCE</scope>
</reference>
<dbReference type="EMBL" id="CAUJNA010000493">
    <property type="protein sequence ID" value="CAJ1377839.1"/>
    <property type="molecule type" value="Genomic_DNA"/>
</dbReference>
<evidence type="ECO:0000313" key="1">
    <source>
        <dbReference type="EMBL" id="CAJ1377839.1"/>
    </source>
</evidence>
<proteinExistence type="predicted"/>
<protein>
    <submittedName>
        <fullName evidence="1">Uncharacterized protein</fullName>
    </submittedName>
</protein>
<sequence>VKVLYGKVIIRERPGPEIKDGKMMEDVAQKELLALLEGGRGYLLRQMLIGKVGIIAGVRVGRRSSRHRFKGGQMAAGRPVEVLWDRLNGLKSQQAVDVEGLRRRIMKEAEEAFQLKLNRPSQAGGSHTDS</sequence>
<feature type="non-terminal residue" evidence="1">
    <location>
        <position position="130"/>
    </location>
</feature>
<dbReference type="Proteomes" id="UP001178507">
    <property type="component" value="Unassembled WGS sequence"/>
</dbReference>
<gene>
    <name evidence="1" type="ORF">EVOR1521_LOCUS6542</name>
</gene>
<organism evidence="1 2">
    <name type="scientific">Effrenium voratum</name>
    <dbReference type="NCBI Taxonomy" id="2562239"/>
    <lineage>
        <taxon>Eukaryota</taxon>
        <taxon>Sar</taxon>
        <taxon>Alveolata</taxon>
        <taxon>Dinophyceae</taxon>
        <taxon>Suessiales</taxon>
        <taxon>Symbiodiniaceae</taxon>
        <taxon>Effrenium</taxon>
    </lineage>
</organism>
<comment type="caution">
    <text evidence="1">The sequence shown here is derived from an EMBL/GenBank/DDBJ whole genome shotgun (WGS) entry which is preliminary data.</text>
</comment>
<dbReference type="AlphaFoldDB" id="A0AA36HYW0"/>
<evidence type="ECO:0000313" key="2">
    <source>
        <dbReference type="Proteomes" id="UP001178507"/>
    </source>
</evidence>
<accession>A0AA36HYW0</accession>
<name>A0AA36HYW0_9DINO</name>
<keyword evidence="2" id="KW-1185">Reference proteome</keyword>